<feature type="transmembrane region" description="Helical" evidence="1">
    <location>
        <begin position="55"/>
        <end position="73"/>
    </location>
</feature>
<organism evidence="2">
    <name type="scientific">viral metagenome</name>
    <dbReference type="NCBI Taxonomy" id="1070528"/>
    <lineage>
        <taxon>unclassified sequences</taxon>
        <taxon>metagenomes</taxon>
        <taxon>organismal metagenomes</taxon>
    </lineage>
</organism>
<name>A0A6C0KCK7_9ZZZZ</name>
<evidence type="ECO:0000256" key="1">
    <source>
        <dbReference type="SAM" id="Phobius"/>
    </source>
</evidence>
<dbReference type="EMBL" id="MN740841">
    <property type="protein sequence ID" value="QHU14480.1"/>
    <property type="molecule type" value="Genomic_DNA"/>
</dbReference>
<accession>A0A6C0KCK7</accession>
<evidence type="ECO:0000313" key="2">
    <source>
        <dbReference type="EMBL" id="QHU14480.1"/>
    </source>
</evidence>
<dbReference type="AlphaFoldDB" id="A0A6C0KCK7"/>
<feature type="transmembrane region" description="Helical" evidence="1">
    <location>
        <begin position="15"/>
        <end position="35"/>
    </location>
</feature>
<proteinExistence type="predicted"/>
<feature type="transmembrane region" description="Helical" evidence="1">
    <location>
        <begin position="122"/>
        <end position="145"/>
    </location>
</feature>
<keyword evidence="1" id="KW-0812">Transmembrane</keyword>
<reference evidence="2" key="1">
    <citation type="journal article" date="2020" name="Nature">
        <title>Giant virus diversity and host interactions through global metagenomics.</title>
        <authorList>
            <person name="Schulz F."/>
            <person name="Roux S."/>
            <person name="Paez-Espino D."/>
            <person name="Jungbluth S."/>
            <person name="Walsh D.A."/>
            <person name="Denef V.J."/>
            <person name="McMahon K.D."/>
            <person name="Konstantinidis K.T."/>
            <person name="Eloe-Fadrosh E.A."/>
            <person name="Kyrpides N.C."/>
            <person name="Woyke T."/>
        </authorList>
    </citation>
    <scope>NUCLEOTIDE SEQUENCE</scope>
    <source>
        <strain evidence="2">GVMAG-S-1102113-118</strain>
    </source>
</reference>
<keyword evidence="1" id="KW-0472">Membrane</keyword>
<sequence length="214" mass="24121">MDHIDPDTKEKMENYVAMSAMFVKILMASFPMLFVPQQCGDDPCTMGEKFGAWNWLFLVNFLTFGTFGGLYYVQAKRESFMITNFDEDDDKAENHLTEQIVKYPDIHSKIVSLNTGIRKCNYACMGMYAVNTVYSSLFILLWRYLDSTTLTVLITNSLLVQGKLMQIHASYTGDDLAMSTVGTRPKVFNVIDKDVPAPDTAAADDVVIEELAVE</sequence>
<protein>
    <submittedName>
        <fullName evidence="2">Uncharacterized protein</fullName>
    </submittedName>
</protein>
<keyword evidence="1" id="KW-1133">Transmembrane helix</keyword>